<protein>
    <submittedName>
        <fullName evidence="1">Uncharacterized protein</fullName>
    </submittedName>
</protein>
<accession>A0A6B0UJT0</accession>
<sequence>MQLLVAAAPLRPCFYCAVVFPPASPAVQKLPSAGSLGIRVNKLRAIGRRRESRQRAKNKKQIDNLRFLYCSSSYSRVPFLLEPYRKRVPGRPARVLAAIGRATLQIATCFR</sequence>
<proteinExistence type="predicted"/>
<organism evidence="1">
    <name type="scientific">Ixodes ricinus</name>
    <name type="common">Common tick</name>
    <name type="synonym">Acarus ricinus</name>
    <dbReference type="NCBI Taxonomy" id="34613"/>
    <lineage>
        <taxon>Eukaryota</taxon>
        <taxon>Metazoa</taxon>
        <taxon>Ecdysozoa</taxon>
        <taxon>Arthropoda</taxon>
        <taxon>Chelicerata</taxon>
        <taxon>Arachnida</taxon>
        <taxon>Acari</taxon>
        <taxon>Parasitiformes</taxon>
        <taxon>Ixodida</taxon>
        <taxon>Ixodoidea</taxon>
        <taxon>Ixodidae</taxon>
        <taxon>Ixodinae</taxon>
        <taxon>Ixodes</taxon>
    </lineage>
</organism>
<evidence type="ECO:0000313" key="1">
    <source>
        <dbReference type="EMBL" id="MXU89969.1"/>
    </source>
</evidence>
<reference evidence="1" key="1">
    <citation type="submission" date="2019-12" db="EMBL/GenBank/DDBJ databases">
        <title>An insight into the sialome of adult female Ixodes ricinus ticks feeding for 6 days.</title>
        <authorList>
            <person name="Perner J."/>
            <person name="Ribeiro J.M.C."/>
        </authorList>
    </citation>
    <scope>NUCLEOTIDE SEQUENCE</scope>
    <source>
        <strain evidence="1">Semi-engorged</strain>
        <tissue evidence="1">Salivary glands</tissue>
    </source>
</reference>
<name>A0A6B0UJT0_IXORI</name>
<dbReference type="EMBL" id="GIFC01007886">
    <property type="protein sequence ID" value="MXU89969.1"/>
    <property type="molecule type" value="Transcribed_RNA"/>
</dbReference>
<dbReference type="AlphaFoldDB" id="A0A6B0UJT0"/>